<protein>
    <recommendedName>
        <fullName evidence="2">DUF2345 domain-containing protein</fullName>
    </recommendedName>
</protein>
<reference evidence="4" key="1">
    <citation type="submission" date="2014-06" db="EMBL/GenBank/DDBJ databases">
        <authorList>
            <person name="Winans N.J."/>
            <person name="Newell P.D."/>
            <person name="Douglas A.E."/>
        </authorList>
    </citation>
    <scope>NUCLEOTIDE SEQUENCE [LARGE SCALE GENOMIC DNA]</scope>
    <source>
        <strain evidence="4">DmL_052</strain>
    </source>
</reference>
<dbReference type="Pfam" id="PF10106">
    <property type="entry name" value="DUF2345"/>
    <property type="match status" value="1"/>
</dbReference>
<sequence length="272" mass="29535">MIEATGQLSAALNQAKQLREAADASKATGLDTSNLMTLIESAITMLQQASVLISAPAGIAQTTPSTIQHNAGRNVITTAGKDVSLNAKNNVTMAASEEISLFAHNKDLRAVAGYGKVELQAQQNQMNLDAKQDIQITSHDGKLTLYSPTEINLVCGKNSFIHMNHDQVIINASDHIIKRTAVVMKQNPGSMPLNIPPLPEPIGNYDEMFVVKNKKGEPLPHFRYKLVTGDGEIIRGVTNEKGETARVETSTNKIKIDVYEDDDDEDQSSINE</sequence>
<evidence type="ECO:0000313" key="4">
    <source>
        <dbReference type="Proteomes" id="UP000194946"/>
    </source>
</evidence>
<evidence type="ECO:0000256" key="1">
    <source>
        <dbReference type="SAM" id="Coils"/>
    </source>
</evidence>
<proteinExistence type="predicted"/>
<evidence type="ECO:0000259" key="2">
    <source>
        <dbReference type="Pfam" id="PF10106"/>
    </source>
</evidence>
<dbReference type="Proteomes" id="UP000194946">
    <property type="component" value="Unassembled WGS sequence"/>
</dbReference>
<evidence type="ECO:0000313" key="3">
    <source>
        <dbReference type="EMBL" id="OUI77774.1"/>
    </source>
</evidence>
<comment type="caution">
    <text evidence="3">The sequence shown here is derived from an EMBL/GenBank/DDBJ whole genome shotgun (WGS) entry which is preliminary data.</text>
</comment>
<feature type="coiled-coil region" evidence="1">
    <location>
        <begin position="1"/>
        <end position="28"/>
    </location>
</feature>
<organism evidence="3 4">
    <name type="scientific">Commensalibacter intestini</name>
    <dbReference type="NCBI Taxonomy" id="479936"/>
    <lineage>
        <taxon>Bacteria</taxon>
        <taxon>Pseudomonadati</taxon>
        <taxon>Pseudomonadota</taxon>
        <taxon>Alphaproteobacteria</taxon>
        <taxon>Acetobacterales</taxon>
        <taxon>Acetobacteraceae</taxon>
    </lineage>
</organism>
<keyword evidence="4" id="KW-1185">Reference proteome</keyword>
<feature type="domain" description="DUF2345" evidence="2">
    <location>
        <begin position="43"/>
        <end position="181"/>
    </location>
</feature>
<accession>A0A251ZSZ4</accession>
<keyword evidence="1" id="KW-0175">Coiled coil</keyword>
<dbReference type="InterPro" id="IPR018769">
    <property type="entry name" value="VgrG2_DUF2345"/>
</dbReference>
<name>A0A251ZSZ4_9PROT</name>
<dbReference type="AlphaFoldDB" id="A0A251ZSZ4"/>
<gene>
    <name evidence="3" type="ORF">HK18_02920</name>
</gene>
<dbReference type="EMBL" id="JOPB01000019">
    <property type="protein sequence ID" value="OUI77774.1"/>
    <property type="molecule type" value="Genomic_DNA"/>
</dbReference>